<comment type="caution">
    <text evidence="8">The sequence shown here is derived from an EMBL/GenBank/DDBJ whole genome shotgun (WGS) entry which is preliminary data.</text>
</comment>
<evidence type="ECO:0000256" key="3">
    <source>
        <dbReference type="ARBA" id="ARBA00022475"/>
    </source>
</evidence>
<comment type="subcellular location">
    <subcellularLocation>
        <location evidence="1">Cell membrane</location>
        <topology evidence="1">Multi-pass membrane protein</topology>
    </subcellularLocation>
</comment>
<protein>
    <submittedName>
        <fullName evidence="8">Trimeric intracellular cation channel family protein</fullName>
    </submittedName>
</protein>
<dbReference type="RefSeq" id="WP_136357518.1">
    <property type="nucleotide sequence ID" value="NZ_CP046266.1"/>
</dbReference>
<dbReference type="PANTHER" id="PTHR30506">
    <property type="entry name" value="INNER MEMBRANE PROTEIN"/>
    <property type="match status" value="1"/>
</dbReference>
<evidence type="ECO:0000256" key="2">
    <source>
        <dbReference type="ARBA" id="ARBA00008193"/>
    </source>
</evidence>
<keyword evidence="5" id="KW-1133">Transmembrane helix</keyword>
<dbReference type="Proteomes" id="UP000310334">
    <property type="component" value="Unassembled WGS sequence"/>
</dbReference>
<organism evidence="8 9">
    <name type="scientific">Metabacillus sediminilitoris</name>
    <dbReference type="NCBI Taxonomy" id="2567941"/>
    <lineage>
        <taxon>Bacteria</taxon>
        <taxon>Bacillati</taxon>
        <taxon>Bacillota</taxon>
        <taxon>Bacilli</taxon>
        <taxon>Bacillales</taxon>
        <taxon>Bacillaceae</taxon>
        <taxon>Metabacillus</taxon>
    </lineage>
</organism>
<sequence>MTWSVLHIIGIIAYAASGAFVAMQAKYSFIGIFVLGLTTSYGGAVIRNLVLDIPISDIWDRQSLLIVLITLTIIIFVERKWINHWKRWGHFFDSIGLASFAIQGGLLAKSLQHDLGIIVIASMFTGVGGGMVRDLLAGRTPLALKEEIHAVLTILCAICIGSGWNSPIELTTIVVFVVFIRMLSIRYKWRLKLHKWKKLKLPFNRSEKHNNSV</sequence>
<comment type="similarity">
    <text evidence="2">Belongs to the UPF0126 family.</text>
</comment>
<accession>A0A4S4BP20</accession>
<evidence type="ECO:0000313" key="8">
    <source>
        <dbReference type="EMBL" id="THF76636.1"/>
    </source>
</evidence>
<dbReference type="PANTHER" id="PTHR30506:SF3">
    <property type="entry name" value="UPF0126 INNER MEMBRANE PROTEIN YADS-RELATED"/>
    <property type="match status" value="1"/>
</dbReference>
<evidence type="ECO:0000256" key="6">
    <source>
        <dbReference type="ARBA" id="ARBA00023136"/>
    </source>
</evidence>
<keyword evidence="3" id="KW-1003">Cell membrane</keyword>
<keyword evidence="4" id="KW-0812">Transmembrane</keyword>
<dbReference type="AlphaFoldDB" id="A0A4S4BP20"/>
<proteinExistence type="inferred from homology"/>
<dbReference type="Pfam" id="PF03458">
    <property type="entry name" value="Gly_transporter"/>
    <property type="match status" value="2"/>
</dbReference>
<evidence type="ECO:0000313" key="9">
    <source>
        <dbReference type="Proteomes" id="UP000310334"/>
    </source>
</evidence>
<dbReference type="InterPro" id="IPR005115">
    <property type="entry name" value="Gly_transporter"/>
</dbReference>
<evidence type="ECO:0000256" key="4">
    <source>
        <dbReference type="ARBA" id="ARBA00022692"/>
    </source>
</evidence>
<evidence type="ECO:0000256" key="5">
    <source>
        <dbReference type="ARBA" id="ARBA00022989"/>
    </source>
</evidence>
<dbReference type="GO" id="GO:0005886">
    <property type="term" value="C:plasma membrane"/>
    <property type="evidence" value="ECO:0007669"/>
    <property type="project" value="UniProtKB-SubCell"/>
</dbReference>
<gene>
    <name evidence="8" type="ORF">E6W99_21065</name>
</gene>
<evidence type="ECO:0000259" key="7">
    <source>
        <dbReference type="Pfam" id="PF03458"/>
    </source>
</evidence>
<feature type="domain" description="Glycine transporter" evidence="7">
    <location>
        <begin position="5"/>
        <end position="77"/>
    </location>
</feature>
<keyword evidence="6" id="KW-0472">Membrane</keyword>
<name>A0A4S4BP20_9BACI</name>
<dbReference type="OrthoDB" id="9791874at2"/>
<dbReference type="EMBL" id="SSNT01000019">
    <property type="protein sequence ID" value="THF76636.1"/>
    <property type="molecule type" value="Genomic_DNA"/>
</dbReference>
<reference evidence="8 9" key="1">
    <citation type="submission" date="2019-04" db="EMBL/GenBank/DDBJ databases">
        <title>Bacillus sediminilitoris sp. nov., isolated from a tidal flat sediment on the East China Sea.</title>
        <authorList>
            <person name="Wei Y."/>
            <person name="Mao H."/>
            <person name="Fang J."/>
        </authorList>
    </citation>
    <scope>NUCLEOTIDE SEQUENCE [LARGE SCALE GENOMIC DNA]</scope>
    <source>
        <strain evidence="8 9">DSL-17</strain>
    </source>
</reference>
<feature type="domain" description="Glycine transporter" evidence="7">
    <location>
        <begin position="91"/>
        <end position="159"/>
    </location>
</feature>
<evidence type="ECO:0000256" key="1">
    <source>
        <dbReference type="ARBA" id="ARBA00004651"/>
    </source>
</evidence>
<keyword evidence="9" id="KW-1185">Reference proteome</keyword>